<keyword evidence="3" id="KW-0804">Transcription</keyword>
<dbReference type="GO" id="GO:0003700">
    <property type="term" value="F:DNA-binding transcription factor activity"/>
    <property type="evidence" value="ECO:0007669"/>
    <property type="project" value="InterPro"/>
</dbReference>
<dbReference type="OrthoDB" id="194599at2"/>
<accession>A0A4S2H9D5</accession>
<evidence type="ECO:0000313" key="6">
    <source>
        <dbReference type="Proteomes" id="UP000305451"/>
    </source>
</evidence>
<reference evidence="5 6" key="1">
    <citation type="journal article" date="2013" name="Int. J. Syst. Evol. Microbiol.">
        <title>Marinicauda pacifica gen. nov., sp. nov., a prosthecate alphaproteobacterium of the family Hyphomonadaceae isolated from deep seawater.</title>
        <authorList>
            <person name="Zhang X.Y."/>
            <person name="Li G.W."/>
            <person name="Wang C.S."/>
            <person name="Zhang Y.J."/>
            <person name="Xu X.W."/>
            <person name="Li H."/>
            <person name="Liu A."/>
            <person name="Liu C."/>
            <person name="Xie B.B."/>
            <person name="Qin Q.L."/>
            <person name="Xu Z."/>
            <person name="Chen X.L."/>
            <person name="Zhou B.C."/>
            <person name="Zhang Y.Z."/>
        </authorList>
    </citation>
    <scope>NUCLEOTIDE SEQUENCE [LARGE SCALE GENOMIC DNA]</scope>
    <source>
        <strain evidence="5 6">P-1 km-3</strain>
    </source>
</reference>
<dbReference type="GO" id="GO:0003677">
    <property type="term" value="F:DNA binding"/>
    <property type="evidence" value="ECO:0007669"/>
    <property type="project" value="UniProtKB-KW"/>
</dbReference>
<evidence type="ECO:0000256" key="2">
    <source>
        <dbReference type="ARBA" id="ARBA00023125"/>
    </source>
</evidence>
<dbReference type="SUPFAM" id="SSF46785">
    <property type="entry name" value="Winged helix' DNA-binding domain"/>
    <property type="match status" value="1"/>
</dbReference>
<dbReference type="InterPro" id="IPR036388">
    <property type="entry name" value="WH-like_DNA-bd_sf"/>
</dbReference>
<evidence type="ECO:0000259" key="4">
    <source>
        <dbReference type="PROSITE" id="PS50987"/>
    </source>
</evidence>
<proteinExistence type="predicted"/>
<feature type="domain" description="HTH arsR-type" evidence="4">
    <location>
        <begin position="9"/>
        <end position="103"/>
    </location>
</feature>
<evidence type="ECO:0000256" key="3">
    <source>
        <dbReference type="ARBA" id="ARBA00023163"/>
    </source>
</evidence>
<keyword evidence="1" id="KW-0805">Transcription regulation</keyword>
<dbReference type="CDD" id="cd00090">
    <property type="entry name" value="HTH_ARSR"/>
    <property type="match status" value="1"/>
</dbReference>
<keyword evidence="6" id="KW-1185">Reference proteome</keyword>
<dbReference type="EMBL" id="SRXV01000003">
    <property type="protein sequence ID" value="TGY92218.1"/>
    <property type="molecule type" value="Genomic_DNA"/>
</dbReference>
<dbReference type="PANTHER" id="PTHR43132">
    <property type="entry name" value="ARSENICAL RESISTANCE OPERON REPRESSOR ARSR-RELATED"/>
    <property type="match status" value="1"/>
</dbReference>
<dbReference type="InterPro" id="IPR051011">
    <property type="entry name" value="Metal_resp_trans_reg"/>
</dbReference>
<dbReference type="NCBIfam" id="NF033788">
    <property type="entry name" value="HTH_metalloreg"/>
    <property type="match status" value="1"/>
</dbReference>
<dbReference type="PRINTS" id="PR00778">
    <property type="entry name" value="HTHARSR"/>
</dbReference>
<evidence type="ECO:0000313" key="5">
    <source>
        <dbReference type="EMBL" id="TGY92218.1"/>
    </source>
</evidence>
<gene>
    <name evidence="5" type="ORF">E5162_11210</name>
</gene>
<protein>
    <submittedName>
        <fullName evidence="5">ArsR family transcriptional regulator</fullName>
    </submittedName>
</protein>
<dbReference type="InterPro" id="IPR001845">
    <property type="entry name" value="HTH_ArsR_DNA-bd_dom"/>
</dbReference>
<dbReference type="Pfam" id="PF01022">
    <property type="entry name" value="HTH_5"/>
    <property type="match status" value="1"/>
</dbReference>
<dbReference type="InterPro" id="IPR036390">
    <property type="entry name" value="WH_DNA-bd_sf"/>
</dbReference>
<dbReference type="PROSITE" id="PS50987">
    <property type="entry name" value="HTH_ARSR_2"/>
    <property type="match status" value="1"/>
</dbReference>
<dbReference type="InterPro" id="IPR011991">
    <property type="entry name" value="ArsR-like_HTH"/>
</dbReference>
<dbReference type="Gene3D" id="1.10.10.10">
    <property type="entry name" value="Winged helix-like DNA-binding domain superfamily/Winged helix DNA-binding domain"/>
    <property type="match status" value="1"/>
</dbReference>
<organism evidence="5 6">
    <name type="scientific">Marinicauda pacifica</name>
    <dbReference type="NCBI Taxonomy" id="1133559"/>
    <lineage>
        <taxon>Bacteria</taxon>
        <taxon>Pseudomonadati</taxon>
        <taxon>Pseudomonadota</taxon>
        <taxon>Alphaproteobacteria</taxon>
        <taxon>Maricaulales</taxon>
        <taxon>Maricaulaceae</taxon>
        <taxon>Marinicauda</taxon>
    </lineage>
</organism>
<dbReference type="SMART" id="SM00418">
    <property type="entry name" value="HTH_ARSR"/>
    <property type="match status" value="1"/>
</dbReference>
<sequence length="118" mass="12986">MKDGLDFSEVRERAAEVASLLKTLSHPNRLLIACELMDGERSVSEIEAATGAAQPNLSRDLARLREQGLVTARRQSKQVFYKLKDARLEALMHAMCDAFGPKPATHAPRAAQTQGAKR</sequence>
<dbReference type="PANTHER" id="PTHR43132:SF2">
    <property type="entry name" value="ARSENICAL RESISTANCE OPERON REPRESSOR ARSR-RELATED"/>
    <property type="match status" value="1"/>
</dbReference>
<name>A0A4S2H9D5_9PROT</name>
<dbReference type="Proteomes" id="UP000305451">
    <property type="component" value="Unassembled WGS sequence"/>
</dbReference>
<dbReference type="RefSeq" id="WP_135945352.1">
    <property type="nucleotide sequence ID" value="NZ_BMEI01000003.1"/>
</dbReference>
<dbReference type="AlphaFoldDB" id="A0A4S2H9D5"/>
<evidence type="ECO:0000256" key="1">
    <source>
        <dbReference type="ARBA" id="ARBA00023015"/>
    </source>
</evidence>
<comment type="caution">
    <text evidence="5">The sequence shown here is derived from an EMBL/GenBank/DDBJ whole genome shotgun (WGS) entry which is preliminary data.</text>
</comment>
<keyword evidence="2" id="KW-0238">DNA-binding</keyword>